<dbReference type="InterPro" id="IPR017451">
    <property type="entry name" value="F-box-assoc_interact_dom"/>
</dbReference>
<dbReference type="CDD" id="cd22157">
    <property type="entry name" value="F-box_AtFBW1-like"/>
    <property type="match status" value="1"/>
</dbReference>
<comment type="caution">
    <text evidence="2">The sequence shown here is derived from an EMBL/GenBank/DDBJ whole genome shotgun (WGS) entry which is preliminary data.</text>
</comment>
<dbReference type="SUPFAM" id="SSF81383">
    <property type="entry name" value="F-box domain"/>
    <property type="match status" value="1"/>
</dbReference>
<name>A0A835II54_9MAGN</name>
<organism evidence="2 3">
    <name type="scientific">Coptis chinensis</name>
    <dbReference type="NCBI Taxonomy" id="261450"/>
    <lineage>
        <taxon>Eukaryota</taxon>
        <taxon>Viridiplantae</taxon>
        <taxon>Streptophyta</taxon>
        <taxon>Embryophyta</taxon>
        <taxon>Tracheophyta</taxon>
        <taxon>Spermatophyta</taxon>
        <taxon>Magnoliopsida</taxon>
        <taxon>Ranunculales</taxon>
        <taxon>Ranunculaceae</taxon>
        <taxon>Coptidoideae</taxon>
        <taxon>Coptis</taxon>
    </lineage>
</organism>
<evidence type="ECO:0000313" key="2">
    <source>
        <dbReference type="EMBL" id="KAF9617509.1"/>
    </source>
</evidence>
<dbReference type="InterPro" id="IPR001810">
    <property type="entry name" value="F-box_dom"/>
</dbReference>
<dbReference type="SMART" id="SM00256">
    <property type="entry name" value="FBOX"/>
    <property type="match status" value="1"/>
</dbReference>
<evidence type="ECO:0000313" key="3">
    <source>
        <dbReference type="Proteomes" id="UP000631114"/>
    </source>
</evidence>
<dbReference type="PANTHER" id="PTHR31111:SF136">
    <property type="entry name" value="F-BOX ASSOCIATED DOMAIN-CONTAINING PROTEIN"/>
    <property type="match status" value="1"/>
</dbReference>
<reference evidence="2 3" key="1">
    <citation type="submission" date="2020-10" db="EMBL/GenBank/DDBJ databases">
        <title>The Coptis chinensis genome and diversification of protoberbering-type alkaloids.</title>
        <authorList>
            <person name="Wang B."/>
            <person name="Shu S."/>
            <person name="Song C."/>
            <person name="Liu Y."/>
        </authorList>
    </citation>
    <scope>NUCLEOTIDE SEQUENCE [LARGE SCALE GENOMIC DNA]</scope>
    <source>
        <strain evidence="2">HL-2020</strain>
        <tissue evidence="2">Leaf</tissue>
    </source>
</reference>
<protein>
    <recommendedName>
        <fullName evidence="1">F-box domain-containing protein</fullName>
    </recommendedName>
</protein>
<dbReference type="InterPro" id="IPR013187">
    <property type="entry name" value="F-box-assoc_dom_typ3"/>
</dbReference>
<evidence type="ECO:0000259" key="1">
    <source>
        <dbReference type="PROSITE" id="PS50181"/>
    </source>
</evidence>
<dbReference type="PROSITE" id="PS50181">
    <property type="entry name" value="FBOX"/>
    <property type="match status" value="1"/>
</dbReference>
<dbReference type="AlphaFoldDB" id="A0A835II54"/>
<dbReference type="Proteomes" id="UP000631114">
    <property type="component" value="Unassembled WGS sequence"/>
</dbReference>
<gene>
    <name evidence="2" type="ORF">IFM89_036713</name>
</gene>
<dbReference type="Pfam" id="PF00646">
    <property type="entry name" value="F-box"/>
    <property type="match status" value="1"/>
</dbReference>
<accession>A0A835II54</accession>
<dbReference type="InterPro" id="IPR036047">
    <property type="entry name" value="F-box-like_dom_sf"/>
</dbReference>
<proteinExistence type="predicted"/>
<dbReference type="Gene3D" id="1.20.1280.50">
    <property type="match status" value="1"/>
</dbReference>
<dbReference type="NCBIfam" id="TIGR01640">
    <property type="entry name" value="F_box_assoc_1"/>
    <property type="match status" value="1"/>
</dbReference>
<sequence>MTFLSLILKLWRNVNKRWRIMWGCDDELLNLQDMPYDLLLEILTRLPVKSLFRFKSVCKTWCYLIQDPIFIQRHSKQSKKAACLYLSVGKGYFRHIVAVNQQGATASICRMRSPCCPLQYCNGLICYSTFGTVSPRRTNLHVFNPTTGESTTLPTNSGYCIKFGLGYDESINKYKVVDVDSSPCLIFTLGEDSSWRPICSKPAVSVLPAESIFVNGALHWNSDGVVISFDLKNEKFGAITHPKKFTSSSWKYLLDCEGFLCMFCVDNNNYQLVFSLWMLKDYDTWVEWSFVLPDLPTKIDMPEVVVLNGEILTVSSYYCARTYKRLHRLRYYLHSYNLQSRVSKKIEILDLPSHLNYVAAAYHEESLVSLRNV</sequence>
<dbReference type="PANTHER" id="PTHR31111">
    <property type="entry name" value="BNAA05G37150D PROTEIN-RELATED"/>
    <property type="match status" value="1"/>
</dbReference>
<feature type="domain" description="F-box" evidence="1">
    <location>
        <begin position="28"/>
        <end position="74"/>
    </location>
</feature>
<dbReference type="OrthoDB" id="1939031at2759"/>
<keyword evidence="3" id="KW-1185">Reference proteome</keyword>
<dbReference type="EMBL" id="JADFTS010000003">
    <property type="protein sequence ID" value="KAF9617509.1"/>
    <property type="molecule type" value="Genomic_DNA"/>
</dbReference>
<dbReference type="Pfam" id="PF08268">
    <property type="entry name" value="FBA_3"/>
    <property type="match status" value="1"/>
</dbReference>